<dbReference type="Proteomes" id="UP000443582">
    <property type="component" value="Unassembled WGS sequence"/>
</dbReference>
<name>A0ABY0IG03_9BACT</name>
<dbReference type="PROSITE" id="PS50925">
    <property type="entry name" value="BLUF"/>
    <property type="match status" value="1"/>
</dbReference>
<dbReference type="SUPFAM" id="SSF54975">
    <property type="entry name" value="Acylphosphatase/BLUF domain-like"/>
    <property type="match status" value="1"/>
</dbReference>
<dbReference type="InterPro" id="IPR036046">
    <property type="entry name" value="Acylphosphatase-like_dom_sf"/>
</dbReference>
<evidence type="ECO:0000313" key="2">
    <source>
        <dbReference type="EMBL" id="RZF21425.1"/>
    </source>
</evidence>
<dbReference type="RefSeq" id="WP_115360799.1">
    <property type="nucleotide sequence ID" value="NZ_QDKL01000002.1"/>
</dbReference>
<dbReference type="Gene3D" id="3.30.70.100">
    <property type="match status" value="1"/>
</dbReference>
<dbReference type="EMBL" id="QDKL01000002">
    <property type="protein sequence ID" value="RZF21425.1"/>
    <property type="molecule type" value="Genomic_DNA"/>
</dbReference>
<dbReference type="InterPro" id="IPR007024">
    <property type="entry name" value="BLUF_domain"/>
</dbReference>
<feature type="domain" description="BLUF" evidence="1">
    <location>
        <begin position="4"/>
        <end position="96"/>
    </location>
</feature>
<evidence type="ECO:0000313" key="3">
    <source>
        <dbReference type="Proteomes" id="UP000443582"/>
    </source>
</evidence>
<reference evidence="3" key="1">
    <citation type="journal article" date="2019" name="Int. J. Syst. Evol. Microbiol.">
        <title>Halobacteriovorax valvorus sp. nov., a novel prokaryotic predator isolated from coastal seawater of China.</title>
        <authorList>
            <person name="Chen M.-X."/>
        </authorList>
    </citation>
    <scope>NUCLEOTIDE SEQUENCE [LARGE SCALE GENOMIC DNA]</scope>
    <source>
        <strain evidence="3">BL9</strain>
    </source>
</reference>
<dbReference type="Pfam" id="PF04940">
    <property type="entry name" value="BLUF"/>
    <property type="match status" value="1"/>
</dbReference>
<gene>
    <name evidence="2" type="ORF">DAY19_06990</name>
</gene>
<proteinExistence type="predicted"/>
<accession>A0ABY0IG03</accession>
<comment type="caution">
    <text evidence="2">The sequence shown here is derived from an EMBL/GenBank/DDBJ whole genome shotgun (WGS) entry which is preliminary data.</text>
</comment>
<organism evidence="2 3">
    <name type="scientific">Halobacteriovorax vibrionivorans</name>
    <dbReference type="NCBI Taxonomy" id="2152716"/>
    <lineage>
        <taxon>Bacteria</taxon>
        <taxon>Pseudomonadati</taxon>
        <taxon>Bdellovibrionota</taxon>
        <taxon>Bacteriovoracia</taxon>
        <taxon>Bacteriovoracales</taxon>
        <taxon>Halobacteriovoraceae</taxon>
        <taxon>Halobacteriovorax</taxon>
    </lineage>
</organism>
<dbReference type="SMART" id="SM01034">
    <property type="entry name" value="BLUF"/>
    <property type="match status" value="1"/>
</dbReference>
<protein>
    <submittedName>
        <fullName evidence="2">BLUF domain-containing protein</fullName>
    </submittedName>
</protein>
<sequence length="153" mass="17871">MSNEYQIIYISEKTSEFEAERDLNKITSASFRNNNARDVTGVLMYNGGFFFQVIEGKKEDVIYTYNKIILDPRHQNVNLLSDREIEHRSFENWPMALIKLSDVDLDVIDHVVAWNDLINDSRKHEPISEDKIDRLIEALRYKIDMDTISSKAA</sequence>
<evidence type="ECO:0000259" key="1">
    <source>
        <dbReference type="PROSITE" id="PS50925"/>
    </source>
</evidence>
<keyword evidence="3" id="KW-1185">Reference proteome</keyword>